<evidence type="ECO:0000313" key="1">
    <source>
        <dbReference type="EMBL" id="KAF4709508.1"/>
    </source>
</evidence>
<dbReference type="Proteomes" id="UP000574390">
    <property type="component" value="Unassembled WGS sequence"/>
</dbReference>
<name>A0A7J6QMK8_PEROL</name>
<proteinExistence type="predicted"/>
<gene>
    <name evidence="1" type="ORF">FOZ62_029843</name>
</gene>
<sequence>MVPDAGFVLGQLKYEEIEAKAIDGVDLTSGFQKLHLECCDRDAFNKLVSAIPDKLQRWGAASKKDVVVVATAVIAAVKYDTILEGIEGDWVVSLSLYVAKQVSAMKYPTTTWHKDRAADLGPIQVLLLSGFRVRGGSSGFRT</sequence>
<evidence type="ECO:0000313" key="2">
    <source>
        <dbReference type="Proteomes" id="UP000574390"/>
    </source>
</evidence>
<reference evidence="1 2" key="1">
    <citation type="submission" date="2020-04" db="EMBL/GenBank/DDBJ databases">
        <title>Perkinsus olseni comparative genomics.</title>
        <authorList>
            <person name="Bogema D.R."/>
        </authorList>
    </citation>
    <scope>NUCLEOTIDE SEQUENCE [LARGE SCALE GENOMIC DNA]</scope>
    <source>
        <strain evidence="1">ATCC PRA-205</strain>
    </source>
</reference>
<dbReference type="EMBL" id="JABANM010028568">
    <property type="protein sequence ID" value="KAF4709508.1"/>
    <property type="molecule type" value="Genomic_DNA"/>
</dbReference>
<dbReference type="AlphaFoldDB" id="A0A7J6QMK8"/>
<comment type="caution">
    <text evidence="1">The sequence shown here is derived from an EMBL/GenBank/DDBJ whole genome shotgun (WGS) entry which is preliminary data.</text>
</comment>
<accession>A0A7J6QMK8</accession>
<protein>
    <submittedName>
        <fullName evidence="1">Uncharacterized protein</fullName>
    </submittedName>
</protein>
<organism evidence="1 2">
    <name type="scientific">Perkinsus olseni</name>
    <name type="common">Perkinsus atlanticus</name>
    <dbReference type="NCBI Taxonomy" id="32597"/>
    <lineage>
        <taxon>Eukaryota</taxon>
        <taxon>Sar</taxon>
        <taxon>Alveolata</taxon>
        <taxon>Perkinsozoa</taxon>
        <taxon>Perkinsea</taxon>
        <taxon>Perkinsida</taxon>
        <taxon>Perkinsidae</taxon>
        <taxon>Perkinsus</taxon>
    </lineage>
</organism>